<evidence type="ECO:0000259" key="2">
    <source>
        <dbReference type="Pfam" id="PF12555"/>
    </source>
</evidence>
<proteinExistence type="predicted"/>
<evidence type="ECO:0000313" key="3">
    <source>
        <dbReference type="EMBL" id="NYD58910.1"/>
    </source>
</evidence>
<dbReference type="NCBIfam" id="NF040608">
    <property type="entry name" value="division_SteA"/>
    <property type="match status" value="1"/>
</dbReference>
<sequence length="400" mass="41964">MKLSVRRRPAPVLPGLTATARVERRPRTLLSRLRPGDVAVVDHSDLDRATAQSLVDAGVVAVVNAAPMMSGRYPAQGPGLLAQHGVLLLDRVGAAAGGVEDGSSVRLHESALHLDDGRVLEGRLLALTDLEEETERARLGLASQLETLTHNAAELLRREEELLLHGRGLPALATRFEGRAAVVAVEGPELAAELALVTPYVREQHPVVIAVHQAADRLAAAGLQPDVVVVDGRSDLDPPRAATLTAAADVVVVVAPGDGHATTAAVERVGVRAATLSTTATAEDAALLLAKAGEASPVVGVGLHADLEDFLDRDRGGVASTYLTRLALGPRLVDATAVPLLYSGRVRPRHLYVVMLAGLVALLCALAVTPVGQEWAAWWGERLAGWADRAGSLTDRLTDL</sequence>
<evidence type="ECO:0000256" key="1">
    <source>
        <dbReference type="SAM" id="Phobius"/>
    </source>
</evidence>
<dbReference type="InterPro" id="IPR047795">
    <property type="entry name" value="Put_SteA-like"/>
</dbReference>
<dbReference type="Proteomes" id="UP000516957">
    <property type="component" value="Unassembled WGS sequence"/>
</dbReference>
<feature type="transmembrane region" description="Helical" evidence="1">
    <location>
        <begin position="351"/>
        <end position="372"/>
    </location>
</feature>
<reference evidence="3 4" key="1">
    <citation type="submission" date="2020-07" db="EMBL/GenBank/DDBJ databases">
        <title>Sequencing the genomes of 1000 actinobacteria strains.</title>
        <authorList>
            <person name="Klenk H.-P."/>
        </authorList>
    </citation>
    <scope>NUCLEOTIDE SEQUENCE [LARGE SCALE GENOMIC DNA]</scope>
    <source>
        <strain evidence="3 4">DSM 18965</strain>
    </source>
</reference>
<name>A0A7Y9F5B0_9ACTN</name>
<dbReference type="Pfam" id="PF12555">
    <property type="entry name" value="SteA-like_C"/>
    <property type="match status" value="1"/>
</dbReference>
<organism evidence="3 4">
    <name type="scientific">Nocardioides marinisabuli</name>
    <dbReference type="NCBI Taxonomy" id="419476"/>
    <lineage>
        <taxon>Bacteria</taxon>
        <taxon>Bacillati</taxon>
        <taxon>Actinomycetota</taxon>
        <taxon>Actinomycetes</taxon>
        <taxon>Propionibacteriales</taxon>
        <taxon>Nocardioidaceae</taxon>
        <taxon>Nocardioides</taxon>
    </lineage>
</organism>
<feature type="domain" description="SteA-like C-terminal" evidence="2">
    <location>
        <begin position="337"/>
        <end position="386"/>
    </location>
</feature>
<accession>A0A7Y9F5B0</accession>
<dbReference type="InterPro" id="IPR022215">
    <property type="entry name" value="SteA-like_C"/>
</dbReference>
<dbReference type="AlphaFoldDB" id="A0A7Y9F5B0"/>
<keyword evidence="4" id="KW-1185">Reference proteome</keyword>
<keyword evidence="1" id="KW-0472">Membrane</keyword>
<keyword evidence="1" id="KW-1133">Transmembrane helix</keyword>
<dbReference type="RefSeq" id="WP_179616447.1">
    <property type="nucleotide sequence ID" value="NZ_JACCBE010000001.1"/>
</dbReference>
<evidence type="ECO:0000313" key="4">
    <source>
        <dbReference type="Proteomes" id="UP000516957"/>
    </source>
</evidence>
<gene>
    <name evidence="3" type="ORF">BKA08_003148</name>
</gene>
<protein>
    <submittedName>
        <fullName evidence="3">Putative membrane-anchored protein</fullName>
    </submittedName>
</protein>
<keyword evidence="1" id="KW-0812">Transmembrane</keyword>
<dbReference type="EMBL" id="JACCBE010000001">
    <property type="protein sequence ID" value="NYD58910.1"/>
    <property type="molecule type" value="Genomic_DNA"/>
</dbReference>
<comment type="caution">
    <text evidence="3">The sequence shown here is derived from an EMBL/GenBank/DDBJ whole genome shotgun (WGS) entry which is preliminary data.</text>
</comment>